<organism evidence="2 3">
    <name type="scientific">Eumeta variegata</name>
    <name type="common">Bagworm moth</name>
    <name type="synonym">Eumeta japonica</name>
    <dbReference type="NCBI Taxonomy" id="151549"/>
    <lineage>
        <taxon>Eukaryota</taxon>
        <taxon>Metazoa</taxon>
        <taxon>Ecdysozoa</taxon>
        <taxon>Arthropoda</taxon>
        <taxon>Hexapoda</taxon>
        <taxon>Insecta</taxon>
        <taxon>Pterygota</taxon>
        <taxon>Neoptera</taxon>
        <taxon>Endopterygota</taxon>
        <taxon>Lepidoptera</taxon>
        <taxon>Glossata</taxon>
        <taxon>Ditrysia</taxon>
        <taxon>Tineoidea</taxon>
        <taxon>Psychidae</taxon>
        <taxon>Oiketicinae</taxon>
        <taxon>Eumeta</taxon>
    </lineage>
</organism>
<dbReference type="InterPro" id="IPR027417">
    <property type="entry name" value="P-loop_NTPase"/>
</dbReference>
<accession>A0A4C1YYP7</accession>
<protein>
    <submittedName>
        <fullName evidence="2">Replication protein 1a</fullName>
    </submittedName>
</protein>
<sequence length="142" mass="16207">MVIATRLAGAKEVFLIGDVNQFTFIDRLNLFEMQYIRLNPVATVTKDLLCTYRNPVDIAYVLNEVNSGIYSSVTQVRSLRMERYSDANIPKDFPNTIYLTNTQVEKESLITQGFGKGHVPGHPRRTEPDVRKNCHRSDRGET</sequence>
<dbReference type="Gene3D" id="3.40.50.300">
    <property type="entry name" value="P-loop containing nucleotide triphosphate hydrolases"/>
    <property type="match status" value="1"/>
</dbReference>
<comment type="caution">
    <text evidence="2">The sequence shown here is derived from an EMBL/GenBank/DDBJ whole genome shotgun (WGS) entry which is preliminary data.</text>
</comment>
<proteinExistence type="predicted"/>
<dbReference type="Proteomes" id="UP000299102">
    <property type="component" value="Unassembled WGS sequence"/>
</dbReference>
<name>A0A4C1YYP7_EUMVA</name>
<evidence type="ECO:0000256" key="1">
    <source>
        <dbReference type="SAM" id="MobiDB-lite"/>
    </source>
</evidence>
<gene>
    <name evidence="2" type="ORF">EVAR_48929_1</name>
</gene>
<evidence type="ECO:0000313" key="2">
    <source>
        <dbReference type="EMBL" id="GBP79465.1"/>
    </source>
</evidence>
<evidence type="ECO:0000313" key="3">
    <source>
        <dbReference type="Proteomes" id="UP000299102"/>
    </source>
</evidence>
<dbReference type="OrthoDB" id="9995375at2759"/>
<feature type="region of interest" description="Disordered" evidence="1">
    <location>
        <begin position="113"/>
        <end position="142"/>
    </location>
</feature>
<feature type="compositionally biased region" description="Basic and acidic residues" evidence="1">
    <location>
        <begin position="124"/>
        <end position="142"/>
    </location>
</feature>
<dbReference type="EMBL" id="BGZK01001414">
    <property type="protein sequence ID" value="GBP79465.1"/>
    <property type="molecule type" value="Genomic_DNA"/>
</dbReference>
<keyword evidence="3" id="KW-1185">Reference proteome</keyword>
<reference evidence="2 3" key="1">
    <citation type="journal article" date="2019" name="Commun. Biol.">
        <title>The bagworm genome reveals a unique fibroin gene that provides high tensile strength.</title>
        <authorList>
            <person name="Kono N."/>
            <person name="Nakamura H."/>
            <person name="Ohtoshi R."/>
            <person name="Tomita M."/>
            <person name="Numata K."/>
            <person name="Arakawa K."/>
        </authorList>
    </citation>
    <scope>NUCLEOTIDE SEQUENCE [LARGE SCALE GENOMIC DNA]</scope>
</reference>
<dbReference type="AlphaFoldDB" id="A0A4C1YYP7"/>